<dbReference type="CDD" id="cd12148">
    <property type="entry name" value="fungal_TF_MHR"/>
    <property type="match status" value="1"/>
</dbReference>
<feature type="domain" description="Xylanolytic transcriptional activator regulatory" evidence="2">
    <location>
        <begin position="136"/>
        <end position="208"/>
    </location>
</feature>
<dbReference type="SMART" id="SM00906">
    <property type="entry name" value="Fungal_trans"/>
    <property type="match status" value="1"/>
</dbReference>
<organism evidence="3 4">
    <name type="scientific">Lentinula aciculospora</name>
    <dbReference type="NCBI Taxonomy" id="153920"/>
    <lineage>
        <taxon>Eukaryota</taxon>
        <taxon>Fungi</taxon>
        <taxon>Dikarya</taxon>
        <taxon>Basidiomycota</taxon>
        <taxon>Agaricomycotina</taxon>
        <taxon>Agaricomycetes</taxon>
        <taxon>Agaricomycetidae</taxon>
        <taxon>Agaricales</taxon>
        <taxon>Marasmiineae</taxon>
        <taxon>Omphalotaceae</taxon>
        <taxon>Lentinula</taxon>
    </lineage>
</organism>
<proteinExistence type="predicted"/>
<protein>
    <submittedName>
        <fullName evidence="3">Fungal-specific transcription factor domain-containing protein</fullName>
    </submittedName>
</protein>
<evidence type="ECO:0000256" key="1">
    <source>
        <dbReference type="ARBA" id="ARBA00023242"/>
    </source>
</evidence>
<keyword evidence="1" id="KW-0539">Nucleus</keyword>
<dbReference type="OrthoDB" id="4456959at2759"/>
<dbReference type="InterPro" id="IPR007219">
    <property type="entry name" value="XnlR_reg_dom"/>
</dbReference>
<dbReference type="AlphaFoldDB" id="A0A9W9DK09"/>
<dbReference type="GO" id="GO:0003700">
    <property type="term" value="F:DNA-binding transcription factor activity"/>
    <property type="evidence" value="ECO:0007669"/>
    <property type="project" value="InterPro"/>
</dbReference>
<dbReference type="PANTHER" id="PTHR46910">
    <property type="entry name" value="TRANSCRIPTION FACTOR PDR1"/>
    <property type="match status" value="1"/>
</dbReference>
<dbReference type="GO" id="GO:0008270">
    <property type="term" value="F:zinc ion binding"/>
    <property type="evidence" value="ECO:0007669"/>
    <property type="project" value="InterPro"/>
</dbReference>
<gene>
    <name evidence="3" type="ORF">J3R30DRAFT_3295373</name>
</gene>
<dbReference type="Pfam" id="PF04082">
    <property type="entry name" value="Fungal_trans"/>
    <property type="match status" value="1"/>
</dbReference>
<reference evidence="3" key="1">
    <citation type="submission" date="2022-08" db="EMBL/GenBank/DDBJ databases">
        <title>A Global Phylogenomic Analysis of the Shiitake Genus Lentinula.</title>
        <authorList>
            <consortium name="DOE Joint Genome Institute"/>
            <person name="Sierra-Patev S."/>
            <person name="Min B."/>
            <person name="Naranjo-Ortiz M."/>
            <person name="Looney B."/>
            <person name="Konkel Z."/>
            <person name="Slot J.C."/>
            <person name="Sakamoto Y."/>
            <person name="Steenwyk J.L."/>
            <person name="Rokas A."/>
            <person name="Carro J."/>
            <person name="Camarero S."/>
            <person name="Ferreira P."/>
            <person name="Molpeceres G."/>
            <person name="Ruiz-Duenas F.J."/>
            <person name="Serrano A."/>
            <person name="Henrissat B."/>
            <person name="Drula E."/>
            <person name="Hughes K.W."/>
            <person name="Mata J.L."/>
            <person name="Ishikawa N.K."/>
            <person name="Vargas-Isla R."/>
            <person name="Ushijima S."/>
            <person name="Smith C.A."/>
            <person name="Ahrendt S."/>
            <person name="Andreopoulos W."/>
            <person name="He G."/>
            <person name="Labutti K."/>
            <person name="Lipzen A."/>
            <person name="Ng V."/>
            <person name="Riley R."/>
            <person name="Sandor L."/>
            <person name="Barry K."/>
            <person name="Martinez A.T."/>
            <person name="Xiao Y."/>
            <person name="Gibbons J.G."/>
            <person name="Terashima K."/>
            <person name="Grigoriev I.V."/>
            <person name="Hibbett D.S."/>
        </authorList>
    </citation>
    <scope>NUCLEOTIDE SEQUENCE</scope>
    <source>
        <strain evidence="3">JLM2183</strain>
    </source>
</reference>
<keyword evidence="4" id="KW-1185">Reference proteome</keyword>
<dbReference type="PANTHER" id="PTHR46910:SF38">
    <property type="entry name" value="ZN(2)-C6 FUNGAL-TYPE DOMAIN-CONTAINING PROTEIN"/>
    <property type="match status" value="1"/>
</dbReference>
<evidence type="ECO:0000313" key="4">
    <source>
        <dbReference type="Proteomes" id="UP001150266"/>
    </source>
</evidence>
<comment type="caution">
    <text evidence="3">The sequence shown here is derived from an EMBL/GenBank/DDBJ whole genome shotgun (WGS) entry which is preliminary data.</text>
</comment>
<name>A0A9W9DK09_9AGAR</name>
<dbReference type="InterPro" id="IPR050987">
    <property type="entry name" value="AtrR-like"/>
</dbReference>
<dbReference type="EMBL" id="JAOTPV010000016">
    <property type="protein sequence ID" value="KAJ4474343.1"/>
    <property type="molecule type" value="Genomic_DNA"/>
</dbReference>
<dbReference type="GO" id="GO:0003677">
    <property type="term" value="F:DNA binding"/>
    <property type="evidence" value="ECO:0007669"/>
    <property type="project" value="InterPro"/>
</dbReference>
<accession>A0A9W9DK09</accession>
<evidence type="ECO:0000259" key="2">
    <source>
        <dbReference type="SMART" id="SM00906"/>
    </source>
</evidence>
<dbReference type="Proteomes" id="UP001150266">
    <property type="component" value="Unassembled WGS sequence"/>
</dbReference>
<evidence type="ECO:0000313" key="3">
    <source>
        <dbReference type="EMBL" id="KAJ4474343.1"/>
    </source>
</evidence>
<dbReference type="GO" id="GO:0006351">
    <property type="term" value="P:DNA-templated transcription"/>
    <property type="evidence" value="ECO:0007669"/>
    <property type="project" value="InterPro"/>
</dbReference>
<sequence>MQWQRQILRLYQQGSLKFPADDLFCDLIDLYFVHVHPYLPLLHRPTFIRAIADRLHTRDQGFGSVVLCVCAIASRYSKDPRNYVEGISSENSLGWPWYQQVSQVQAIDDEPPTLYQLQHCCLSAIYLKGTSMFHSIWGVIGLGIRFAQEMGVHRKQKDQSRTVENELWRRAFWVLLDLDVFVSVNFGRPRATTDDDFDLEPPVECDDEYWENEDPTQAFIQPPSIPSPMSFFICYSKLLEIAGLGHRMLCPVRKLHIWKKVVTSGPNWDQKVVTELNSSLNQWMSCIPEHLKWDPNREDGLFHRQSGILYCFYYWTQIQIHKQFIPRSNETSMLKFPSLAICANAGRSMVRILKAIEPLNFEILPNFTVTIVLLMSIWRNKSSAQDTGKDMDDVHYSLQTTAHYEKK</sequence>